<evidence type="ECO:0000256" key="2">
    <source>
        <dbReference type="SAM" id="MobiDB-lite"/>
    </source>
</evidence>
<feature type="region of interest" description="Disordered" evidence="2">
    <location>
        <begin position="61"/>
        <end position="92"/>
    </location>
</feature>
<accession>A0A835HRU9</accession>
<gene>
    <name evidence="5" type="ORF">IFM89_033968</name>
</gene>
<evidence type="ECO:0000256" key="3">
    <source>
        <dbReference type="SAM" id="Phobius"/>
    </source>
</evidence>
<evidence type="ECO:0000259" key="4">
    <source>
        <dbReference type="Pfam" id="PF14381"/>
    </source>
</evidence>
<dbReference type="Proteomes" id="UP000631114">
    <property type="component" value="Unassembled WGS sequence"/>
</dbReference>
<sequence>MPHRATYIFPRQFPPNDHERKIENETAFNVESDKKVSKITKPTTTGKKSLITSDLFTGENKYQSGKQQQQLGIRSRSRSRGRGGGSGAFGSLFSGTTIDGNVCSSDAKDTILSSPQEEDEENVHSLVRRARENYYLQLTLAVRLSYQASLAQEPVVLPQSVPERFGVSYDVETVSYRFWVNGCLSYSDKISDGFYNILGMNPYLWLMCNETEEGRRMPSLTSLKEVDPSDASIEVILVDRRGDLHLKELEDKAQELYHASENIVLLVEELGKLVAIYMGGAFQVEQGDLHMHWKFASGRLRDYRRCIVLPIGNFTKGVCRHRAILFKVKCSLTGSIYFVAYCTIYILVFFEHY</sequence>
<dbReference type="InterPro" id="IPR052441">
    <property type="entry name" value="Armadillo-Ser/Thr_Kinase"/>
</dbReference>
<comment type="caution">
    <text evidence="5">The sequence shown here is derived from an EMBL/GenBank/DDBJ whole genome shotgun (WGS) entry which is preliminary data.</text>
</comment>
<feature type="transmembrane region" description="Helical" evidence="3">
    <location>
        <begin position="330"/>
        <end position="350"/>
    </location>
</feature>
<evidence type="ECO:0000313" key="6">
    <source>
        <dbReference type="Proteomes" id="UP000631114"/>
    </source>
</evidence>
<dbReference type="EMBL" id="JADFTS010000006">
    <property type="protein sequence ID" value="KAF9603132.1"/>
    <property type="molecule type" value="Genomic_DNA"/>
</dbReference>
<reference evidence="5 6" key="1">
    <citation type="submission" date="2020-10" db="EMBL/GenBank/DDBJ databases">
        <title>The Coptis chinensis genome and diversification of protoberbering-type alkaloids.</title>
        <authorList>
            <person name="Wang B."/>
            <person name="Shu S."/>
            <person name="Song C."/>
            <person name="Liu Y."/>
        </authorList>
    </citation>
    <scope>NUCLEOTIDE SEQUENCE [LARGE SCALE GENOMIC DNA]</scope>
    <source>
        <strain evidence="5">HL-2020</strain>
        <tissue evidence="5">Leaf</tissue>
    </source>
</reference>
<keyword evidence="3" id="KW-1133">Transmembrane helix</keyword>
<proteinExistence type="predicted"/>
<dbReference type="InterPro" id="IPR055164">
    <property type="entry name" value="EDR1/CTR1/ARMC3-like_pept-like"/>
</dbReference>
<organism evidence="5 6">
    <name type="scientific">Coptis chinensis</name>
    <dbReference type="NCBI Taxonomy" id="261450"/>
    <lineage>
        <taxon>Eukaryota</taxon>
        <taxon>Viridiplantae</taxon>
        <taxon>Streptophyta</taxon>
        <taxon>Embryophyta</taxon>
        <taxon>Tracheophyta</taxon>
        <taxon>Spermatophyta</taxon>
        <taxon>Magnoliopsida</taxon>
        <taxon>Ranunculales</taxon>
        <taxon>Ranunculaceae</taxon>
        <taxon>Coptidoideae</taxon>
        <taxon>Coptis</taxon>
    </lineage>
</organism>
<keyword evidence="3" id="KW-0472">Membrane</keyword>
<protein>
    <recommendedName>
        <fullName evidence="4">EDR1/CTR1/ARMC3-like peptidase-like domain-containing protein</fullName>
    </recommendedName>
</protein>
<keyword evidence="1" id="KW-0677">Repeat</keyword>
<feature type="compositionally biased region" description="Polar residues" evidence="2">
    <location>
        <begin position="61"/>
        <end position="70"/>
    </location>
</feature>
<dbReference type="PANTHER" id="PTHR46618">
    <property type="entry name" value="ARMADILLO REPEAT-CONTAINING PROTEIN 3"/>
    <property type="match status" value="1"/>
</dbReference>
<dbReference type="AlphaFoldDB" id="A0A835HRU9"/>
<evidence type="ECO:0000313" key="5">
    <source>
        <dbReference type="EMBL" id="KAF9603132.1"/>
    </source>
</evidence>
<name>A0A835HRU9_9MAGN</name>
<dbReference type="Pfam" id="PF14381">
    <property type="entry name" value="EDR1_CTR1_ARMC3_pept"/>
    <property type="match status" value="1"/>
</dbReference>
<keyword evidence="6" id="KW-1185">Reference proteome</keyword>
<evidence type="ECO:0000256" key="1">
    <source>
        <dbReference type="ARBA" id="ARBA00022737"/>
    </source>
</evidence>
<dbReference type="OrthoDB" id="339325at2759"/>
<feature type="domain" description="EDR1/CTR1/ARMC3-like peptidase-like" evidence="4">
    <location>
        <begin position="171"/>
        <end position="328"/>
    </location>
</feature>
<keyword evidence="3" id="KW-0812">Transmembrane</keyword>
<dbReference type="PANTHER" id="PTHR46618:SF1">
    <property type="entry name" value="ARMADILLO REPEAT-CONTAINING PROTEIN 3"/>
    <property type="match status" value="1"/>
</dbReference>